<dbReference type="InterPro" id="IPR015422">
    <property type="entry name" value="PyrdxlP-dep_Trfase_small"/>
</dbReference>
<comment type="cofactor">
    <cofactor evidence="1 6">
        <name>pyridoxal 5'-phosphate</name>
        <dbReference type="ChEBI" id="CHEBI:597326"/>
    </cofactor>
</comment>
<dbReference type="UniPathway" id="UPA00031">
    <property type="reaction ID" value="UER00012"/>
</dbReference>
<evidence type="ECO:0000256" key="2">
    <source>
        <dbReference type="ARBA" id="ARBA00011738"/>
    </source>
</evidence>
<keyword evidence="6" id="KW-0028">Amino-acid biosynthesis</keyword>
<dbReference type="PANTHER" id="PTHR43643">
    <property type="entry name" value="HISTIDINOL-PHOSPHATE AMINOTRANSFERASE 2"/>
    <property type="match status" value="1"/>
</dbReference>
<evidence type="ECO:0000313" key="9">
    <source>
        <dbReference type="Proteomes" id="UP000191154"/>
    </source>
</evidence>
<evidence type="ECO:0000256" key="1">
    <source>
        <dbReference type="ARBA" id="ARBA00001933"/>
    </source>
</evidence>
<dbReference type="Pfam" id="PF00155">
    <property type="entry name" value="Aminotran_1_2"/>
    <property type="match status" value="1"/>
</dbReference>
<dbReference type="AlphaFoldDB" id="A0A1S8NC72"/>
<dbReference type="InterPro" id="IPR050106">
    <property type="entry name" value="HistidinolP_aminotransfase"/>
</dbReference>
<proteinExistence type="inferred from homology"/>
<comment type="pathway">
    <text evidence="6">Amino-acid biosynthesis; L-histidine biosynthesis; L-histidine from 5-phospho-alpha-D-ribose 1-diphosphate: step 7/9.</text>
</comment>
<name>A0A1S8NC72_CLOSA</name>
<keyword evidence="3 6" id="KW-0032">Aminotransferase</keyword>
<dbReference type="PANTHER" id="PTHR43643:SF3">
    <property type="entry name" value="HISTIDINOL-PHOSPHATE AMINOTRANSFERASE"/>
    <property type="match status" value="1"/>
</dbReference>
<dbReference type="EC" id="2.6.1.9" evidence="6"/>
<dbReference type="RefSeq" id="WP_077865249.1">
    <property type="nucleotide sequence ID" value="NZ_LZYZ01000003.1"/>
</dbReference>
<keyword evidence="5 6" id="KW-0663">Pyridoxal phosphate</keyword>
<evidence type="ECO:0000259" key="7">
    <source>
        <dbReference type="Pfam" id="PF00155"/>
    </source>
</evidence>
<keyword evidence="6" id="KW-0368">Histidine biosynthesis</keyword>
<dbReference type="GO" id="GO:0030170">
    <property type="term" value="F:pyridoxal phosphate binding"/>
    <property type="evidence" value="ECO:0007669"/>
    <property type="project" value="InterPro"/>
</dbReference>
<feature type="domain" description="Aminotransferase class I/classII large" evidence="7">
    <location>
        <begin position="25"/>
        <end position="345"/>
    </location>
</feature>
<comment type="subunit">
    <text evidence="2 6">Homodimer.</text>
</comment>
<dbReference type="GO" id="GO:0004400">
    <property type="term" value="F:histidinol-phosphate transaminase activity"/>
    <property type="evidence" value="ECO:0007669"/>
    <property type="project" value="UniProtKB-UniRule"/>
</dbReference>
<feature type="modified residue" description="N6-(pyridoxal phosphate)lysine" evidence="6">
    <location>
        <position position="210"/>
    </location>
</feature>
<dbReference type="Proteomes" id="UP000191154">
    <property type="component" value="Unassembled WGS sequence"/>
</dbReference>
<evidence type="ECO:0000256" key="4">
    <source>
        <dbReference type="ARBA" id="ARBA00022679"/>
    </source>
</evidence>
<evidence type="ECO:0000256" key="3">
    <source>
        <dbReference type="ARBA" id="ARBA00022576"/>
    </source>
</evidence>
<comment type="similarity">
    <text evidence="6">Belongs to the class-II pyridoxal-phosphate-dependent aminotransferase family. Histidinol-phosphate aminotransferase subfamily.</text>
</comment>
<dbReference type="InterPro" id="IPR004839">
    <property type="entry name" value="Aminotransferase_I/II_large"/>
</dbReference>
<evidence type="ECO:0000256" key="6">
    <source>
        <dbReference type="HAMAP-Rule" id="MF_01023"/>
    </source>
</evidence>
<dbReference type="Gene3D" id="3.40.640.10">
    <property type="entry name" value="Type I PLP-dependent aspartate aminotransferase-like (Major domain)"/>
    <property type="match status" value="1"/>
</dbReference>
<dbReference type="InterPro" id="IPR015421">
    <property type="entry name" value="PyrdxlP-dep_Trfase_major"/>
</dbReference>
<evidence type="ECO:0000256" key="5">
    <source>
        <dbReference type="ARBA" id="ARBA00022898"/>
    </source>
</evidence>
<gene>
    <name evidence="8" type="primary">hisC_2</name>
    <name evidence="6" type="synonym">hisC</name>
    <name evidence="8" type="ORF">CLOSAC_19570</name>
</gene>
<organism evidence="8 9">
    <name type="scientific">Clostridium saccharobutylicum</name>
    <dbReference type="NCBI Taxonomy" id="169679"/>
    <lineage>
        <taxon>Bacteria</taxon>
        <taxon>Bacillati</taxon>
        <taxon>Bacillota</taxon>
        <taxon>Clostridia</taxon>
        <taxon>Eubacteriales</taxon>
        <taxon>Clostridiaceae</taxon>
        <taxon>Clostridium</taxon>
    </lineage>
</organism>
<dbReference type="InterPro" id="IPR015424">
    <property type="entry name" value="PyrdxlP-dep_Trfase"/>
</dbReference>
<dbReference type="HAMAP" id="MF_01023">
    <property type="entry name" value="HisC_aminotrans_2"/>
    <property type="match status" value="1"/>
</dbReference>
<accession>A0A1S8NC72</accession>
<dbReference type="CDD" id="cd00609">
    <property type="entry name" value="AAT_like"/>
    <property type="match status" value="1"/>
</dbReference>
<dbReference type="GO" id="GO:0000105">
    <property type="term" value="P:L-histidine biosynthetic process"/>
    <property type="evidence" value="ECO:0007669"/>
    <property type="project" value="UniProtKB-UniRule"/>
</dbReference>
<comment type="catalytic activity">
    <reaction evidence="6">
        <text>L-histidinol phosphate + 2-oxoglutarate = 3-(imidazol-4-yl)-2-oxopropyl phosphate + L-glutamate</text>
        <dbReference type="Rhea" id="RHEA:23744"/>
        <dbReference type="ChEBI" id="CHEBI:16810"/>
        <dbReference type="ChEBI" id="CHEBI:29985"/>
        <dbReference type="ChEBI" id="CHEBI:57766"/>
        <dbReference type="ChEBI" id="CHEBI:57980"/>
        <dbReference type="EC" id="2.6.1.9"/>
    </reaction>
</comment>
<dbReference type="InterPro" id="IPR005861">
    <property type="entry name" value="HisP_aminotrans"/>
</dbReference>
<dbReference type="SUPFAM" id="SSF53383">
    <property type="entry name" value="PLP-dependent transferases"/>
    <property type="match status" value="1"/>
</dbReference>
<comment type="caution">
    <text evidence="8">The sequence shown here is derived from an EMBL/GenBank/DDBJ whole genome shotgun (WGS) entry which is preliminary data.</text>
</comment>
<dbReference type="NCBIfam" id="TIGR01141">
    <property type="entry name" value="hisC"/>
    <property type="match status" value="1"/>
</dbReference>
<sequence>MSKFLSKKLINLEAYVPGEQPKDRKYIKLNTNESPYLPAPKVMEVVNRQAVEKLHLYSDPDAKILVDELAKFYNVQSDQVFVGNGSDEVLAFCFMAFFDDERKACFPDITYGFYKVFSKSFGIDAVQVPLKDDFTIDVDNYVNCGRNIIIANPNAPTGLSLTHEQIELILKTNTDRVVIIDEAYVDFGSESCISLLDKYPNLIVVQTFSKSRNLAGARLGFAIASKEIINDLNKIKFSFSPYNINGLSLVAGVESVKDKDYFEECNKKTIATRERTSDELKKLGFHVISSKTNFVFVTHNLISGEEFHKALREKGVLTRYYKEPKIDNYVRITIGTDEEMDEVIRITDEILSEYLPMCVGK</sequence>
<dbReference type="EMBL" id="LZYZ01000003">
    <property type="protein sequence ID" value="OOM13871.1"/>
    <property type="molecule type" value="Genomic_DNA"/>
</dbReference>
<dbReference type="Gene3D" id="3.90.1150.10">
    <property type="entry name" value="Aspartate Aminotransferase, domain 1"/>
    <property type="match status" value="1"/>
</dbReference>
<evidence type="ECO:0000313" key="8">
    <source>
        <dbReference type="EMBL" id="OOM13871.1"/>
    </source>
</evidence>
<keyword evidence="4 6" id="KW-0808">Transferase</keyword>
<reference evidence="8 9" key="1">
    <citation type="submission" date="2016-05" db="EMBL/GenBank/DDBJ databases">
        <title>Microbial solvent formation.</title>
        <authorList>
            <person name="Poehlein A."/>
            <person name="Montoya Solano J.D."/>
            <person name="Flitsch S."/>
            <person name="Krabben P."/>
            <person name="Duerre P."/>
            <person name="Daniel R."/>
        </authorList>
    </citation>
    <scope>NUCLEOTIDE SEQUENCE [LARGE SCALE GENOMIC DNA]</scope>
    <source>
        <strain evidence="8 9">L1-8</strain>
    </source>
</reference>
<protein>
    <recommendedName>
        <fullName evidence="6">Histidinol-phosphate aminotransferase</fullName>
        <ecNumber evidence="6">2.6.1.9</ecNumber>
    </recommendedName>
    <alternativeName>
        <fullName evidence="6">Imidazole acetol-phosphate transaminase</fullName>
    </alternativeName>
</protein>